<organism evidence="1 2">
    <name type="scientific">Aristaeella hokkaidonensis</name>
    <dbReference type="NCBI Taxonomy" id="3046382"/>
    <lineage>
        <taxon>Bacteria</taxon>
        <taxon>Bacillati</taxon>
        <taxon>Bacillota</taxon>
        <taxon>Clostridia</taxon>
        <taxon>Eubacteriales</taxon>
        <taxon>Aristaeellaceae</taxon>
        <taxon>Aristaeella</taxon>
    </lineage>
</organism>
<gene>
    <name evidence="1" type="ORF">JYE49_05540</name>
</gene>
<evidence type="ECO:0000313" key="2">
    <source>
        <dbReference type="Proteomes" id="UP000682782"/>
    </source>
</evidence>
<accession>A0AC61MYF7</accession>
<reference evidence="1" key="1">
    <citation type="submission" date="2021-01" db="EMBL/GenBank/DDBJ databases">
        <title>Complete genome sequence of Clostridiales bacterium R-7.</title>
        <authorList>
            <person name="Mahoney-Kurpe S.C."/>
            <person name="Palevich N."/>
            <person name="Koike S."/>
            <person name="Moon C.D."/>
            <person name="Attwood G.T."/>
        </authorList>
    </citation>
    <scope>NUCLEOTIDE SEQUENCE</scope>
    <source>
        <strain evidence="1">R-7</strain>
    </source>
</reference>
<evidence type="ECO:0000313" key="1">
    <source>
        <dbReference type="EMBL" id="QUC68155.1"/>
    </source>
</evidence>
<dbReference type="Proteomes" id="UP000682782">
    <property type="component" value="Chromosome"/>
</dbReference>
<sequence length="284" mass="32798">MFGYVAPVLSVLTDEQKQRYRSVYCGVCHALKSRHGQSGRLSLSNDMTFLALLLSSLYEPDTTQASARCGIHPVKKHPFCSSSMIDYAADMNALLFYWKCEDQRMDDHSLVGKTGETLFRKAAKKVRTQWPAQSVAVEQALSELWKEEKKTIPDPDRLCNLSGEMLGAVFVPKPDDMWAPILRSVGNSLGRFIYWMDAWEDYDADHRKRRFNPLDVYHDRPDYEDFCKETLELLIAEAANSFEILPLEQDLDLLRNVMYSGVWQRYTLITEKKQKQRKEDAHAE</sequence>
<keyword evidence="2" id="KW-1185">Reference proteome</keyword>
<name>A0AC61MYF7_9FIRM</name>
<proteinExistence type="predicted"/>
<dbReference type="EMBL" id="CP068393">
    <property type="protein sequence ID" value="QUC68155.1"/>
    <property type="molecule type" value="Genomic_DNA"/>
</dbReference>
<protein>
    <submittedName>
        <fullName evidence="1">Uncharacterized protein</fullName>
    </submittedName>
</protein>